<organism evidence="4 5">
    <name type="scientific">Lactarius akahatsu</name>
    <dbReference type="NCBI Taxonomy" id="416441"/>
    <lineage>
        <taxon>Eukaryota</taxon>
        <taxon>Fungi</taxon>
        <taxon>Dikarya</taxon>
        <taxon>Basidiomycota</taxon>
        <taxon>Agaricomycotina</taxon>
        <taxon>Agaricomycetes</taxon>
        <taxon>Russulales</taxon>
        <taxon>Russulaceae</taxon>
        <taxon>Lactarius</taxon>
    </lineage>
</organism>
<evidence type="ECO:0000256" key="1">
    <source>
        <dbReference type="SAM" id="MobiDB-lite"/>
    </source>
</evidence>
<gene>
    <name evidence="4" type="ORF">EDB92DRAFT_1863822</name>
</gene>
<feature type="transmembrane region" description="Helical" evidence="2">
    <location>
        <begin position="42"/>
        <end position="61"/>
    </location>
</feature>
<keyword evidence="5" id="KW-1185">Reference proteome</keyword>
<evidence type="ECO:0000256" key="2">
    <source>
        <dbReference type="SAM" id="Phobius"/>
    </source>
</evidence>
<evidence type="ECO:0000313" key="4">
    <source>
        <dbReference type="EMBL" id="KAH8990460.1"/>
    </source>
</evidence>
<reference evidence="4" key="1">
    <citation type="submission" date="2022-01" db="EMBL/GenBank/DDBJ databases">
        <title>Comparative genomics reveals a dynamic genome evolution in the ectomycorrhizal milk-cap (Lactarius) mushrooms.</title>
        <authorList>
            <consortium name="DOE Joint Genome Institute"/>
            <person name="Lebreton A."/>
            <person name="Tang N."/>
            <person name="Kuo A."/>
            <person name="LaButti K."/>
            <person name="Drula E."/>
            <person name="Barry K."/>
            <person name="Clum A."/>
            <person name="Lipzen A."/>
            <person name="Mousain D."/>
            <person name="Ng V."/>
            <person name="Wang R."/>
            <person name="Wang X."/>
            <person name="Dai Y."/>
            <person name="Henrissat B."/>
            <person name="Grigoriev I.V."/>
            <person name="Guerin-Laguette A."/>
            <person name="Yu F."/>
            <person name="Martin F.M."/>
        </authorList>
    </citation>
    <scope>NUCLEOTIDE SEQUENCE</scope>
    <source>
        <strain evidence="4">QP</strain>
    </source>
</reference>
<dbReference type="Proteomes" id="UP001201163">
    <property type="component" value="Unassembled WGS sequence"/>
</dbReference>
<feature type="region of interest" description="Disordered" evidence="1">
    <location>
        <begin position="106"/>
        <end position="125"/>
    </location>
</feature>
<feature type="domain" description="Smr" evidence="3">
    <location>
        <begin position="256"/>
        <end position="332"/>
    </location>
</feature>
<dbReference type="EMBL" id="JAKELL010000030">
    <property type="protein sequence ID" value="KAH8990460.1"/>
    <property type="molecule type" value="Genomic_DNA"/>
</dbReference>
<keyword evidence="2" id="KW-0472">Membrane</keyword>
<dbReference type="InterPro" id="IPR053020">
    <property type="entry name" value="Smr_domain_protein"/>
</dbReference>
<dbReference type="Pfam" id="PF08590">
    <property type="entry name" value="DUF1771"/>
    <property type="match status" value="1"/>
</dbReference>
<accession>A0AAD4LE29</accession>
<dbReference type="InterPro" id="IPR036063">
    <property type="entry name" value="Smr_dom_sf"/>
</dbReference>
<protein>
    <recommendedName>
        <fullName evidence="3">Smr domain-containing protein</fullName>
    </recommendedName>
</protein>
<keyword evidence="2" id="KW-1133">Transmembrane helix</keyword>
<proteinExistence type="predicted"/>
<dbReference type="SUPFAM" id="SSF160443">
    <property type="entry name" value="SMR domain-like"/>
    <property type="match status" value="1"/>
</dbReference>
<dbReference type="PANTHER" id="PTHR47417:SF1">
    <property type="entry name" value="SMR DOMAIN-CONTAINING PROTEIN YPL199C"/>
    <property type="match status" value="1"/>
</dbReference>
<dbReference type="PROSITE" id="PS50828">
    <property type="entry name" value="SMR"/>
    <property type="match status" value="1"/>
</dbReference>
<evidence type="ECO:0000259" key="3">
    <source>
        <dbReference type="PROSITE" id="PS50828"/>
    </source>
</evidence>
<evidence type="ECO:0000313" key="5">
    <source>
        <dbReference type="Proteomes" id="UP001201163"/>
    </source>
</evidence>
<dbReference type="InterPro" id="IPR002625">
    <property type="entry name" value="Smr_dom"/>
</dbReference>
<dbReference type="Gene3D" id="3.30.1370.110">
    <property type="match status" value="1"/>
</dbReference>
<name>A0AAD4LE29_9AGAM</name>
<comment type="caution">
    <text evidence="4">The sequence shown here is derived from an EMBL/GenBank/DDBJ whole genome shotgun (WGS) entry which is preliminary data.</text>
</comment>
<sequence>MHRTALEGRRPYTRILLIAEPFPFVASVWSNDLLSRSTVNMPGLKLAVTLAAAACAIYFFGGEDGALPPSLNLYLVLTLAAAAYVIGEFFGGKENDASLRDSYYSSSSYNSGTTRTQPLESYRPPPQPLSCTYHLYRPPLAYAQSFASPDRDRGVYPSRYTRRSGRPRLTHHLFDTIEGEDLEFAKKQREIARRSGREMEEAYSRAKSAQRMGDHWAAQEHRQQGDAHKSEMEVRDWYASEIIFSENNKNRRDAMIDLNGLYVTEAVEFADDLLLYIKSRGDEVAHFIVGKALRSGAGRAKIRPALEDLFTKRGLDYSLDPRHAGVLVVRLD</sequence>
<keyword evidence="2" id="KW-0812">Transmembrane</keyword>
<dbReference type="InterPro" id="IPR013899">
    <property type="entry name" value="DUF1771"/>
</dbReference>
<dbReference type="PANTHER" id="PTHR47417">
    <property type="entry name" value="SMR DOMAIN-CONTAINING PROTEIN YPL199C"/>
    <property type="match status" value="1"/>
</dbReference>
<feature type="transmembrane region" description="Helical" evidence="2">
    <location>
        <begin position="73"/>
        <end position="92"/>
    </location>
</feature>
<dbReference type="SMART" id="SM00463">
    <property type="entry name" value="SMR"/>
    <property type="match status" value="1"/>
</dbReference>
<dbReference type="AlphaFoldDB" id="A0AAD4LE29"/>